<dbReference type="InterPro" id="IPR032963">
    <property type="entry name" value="Gclm"/>
</dbReference>
<comment type="similarity">
    <text evidence="2">Belongs to the aldo/keto reductase family. Glutamate--cysteine ligase light chain subfamily.</text>
</comment>
<dbReference type="Gene3D" id="3.20.20.100">
    <property type="entry name" value="NADP-dependent oxidoreductase domain"/>
    <property type="match status" value="1"/>
</dbReference>
<feature type="domain" description="NADP-dependent oxidoreductase" evidence="9">
    <location>
        <begin position="43"/>
        <end position="181"/>
    </location>
</feature>
<dbReference type="Proteomes" id="UP000826195">
    <property type="component" value="Unassembled WGS sequence"/>
</dbReference>
<dbReference type="SUPFAM" id="SSF51430">
    <property type="entry name" value="NAD(P)-linked oxidoreductase"/>
    <property type="match status" value="1"/>
</dbReference>
<comment type="caution">
    <text evidence="10">The sequence shown here is derived from an EMBL/GenBank/DDBJ whole genome shotgun (WGS) entry which is preliminary data.</text>
</comment>
<evidence type="ECO:0000256" key="5">
    <source>
        <dbReference type="ARBA" id="ARBA00030406"/>
    </source>
</evidence>
<protein>
    <recommendedName>
        <fullName evidence="7">GCS light chain</fullName>
    </recommendedName>
    <alternativeName>
        <fullName evidence="5">Gamma-ECS regulatory subunit</fullName>
    </alternativeName>
    <alternativeName>
        <fullName evidence="8">Gamma-glutamylcysteine synthetase regulatory subunit</fullName>
    </alternativeName>
    <alternativeName>
        <fullName evidence="6">Glutamate--cysteine ligase modifier subunit</fullName>
    </alternativeName>
</protein>
<comment type="pathway">
    <text evidence="1">Sulfur metabolism; glutathione biosynthesis; glutathione from L-cysteine and L-glutamate: step 1/2.</text>
</comment>
<dbReference type="EMBL" id="JAHXZJ010002609">
    <property type="protein sequence ID" value="KAH0539363.1"/>
    <property type="molecule type" value="Genomic_DNA"/>
</dbReference>
<dbReference type="GO" id="GO:0006750">
    <property type="term" value="P:glutathione biosynthetic process"/>
    <property type="evidence" value="ECO:0007669"/>
    <property type="project" value="UniProtKB-KW"/>
</dbReference>
<proteinExistence type="inferred from homology"/>
<evidence type="ECO:0000313" key="11">
    <source>
        <dbReference type="Proteomes" id="UP000826195"/>
    </source>
</evidence>
<dbReference type="InterPro" id="IPR023210">
    <property type="entry name" value="NADP_OxRdtase_dom"/>
</dbReference>
<dbReference type="PANTHER" id="PTHR13295:SF4">
    <property type="entry name" value="GLUTAMATE--CYSTEINE LIGASE REGULATORY SUBUNIT"/>
    <property type="match status" value="1"/>
</dbReference>
<dbReference type="Pfam" id="PF00248">
    <property type="entry name" value="Aldo_ket_red"/>
    <property type="match status" value="1"/>
</dbReference>
<evidence type="ECO:0000256" key="2">
    <source>
        <dbReference type="ARBA" id="ARBA00008612"/>
    </source>
</evidence>
<keyword evidence="11" id="KW-1185">Reference proteome</keyword>
<comment type="subunit">
    <text evidence="3">Heterodimer of a catalytic heavy chain and a regulatory light chain.</text>
</comment>
<evidence type="ECO:0000256" key="8">
    <source>
        <dbReference type="ARBA" id="ARBA00032926"/>
    </source>
</evidence>
<evidence type="ECO:0000313" key="10">
    <source>
        <dbReference type="EMBL" id="KAH0539363.1"/>
    </source>
</evidence>
<dbReference type="GO" id="GO:0017109">
    <property type="term" value="C:glutamate-cysteine ligase complex"/>
    <property type="evidence" value="ECO:0007669"/>
    <property type="project" value="TreeGrafter"/>
</dbReference>
<evidence type="ECO:0000256" key="3">
    <source>
        <dbReference type="ARBA" id="ARBA00011532"/>
    </source>
</evidence>
<gene>
    <name evidence="10" type="ORF">KQX54_004324</name>
</gene>
<organism evidence="10 11">
    <name type="scientific">Cotesia glomerata</name>
    <name type="common">Lepidopteran parasitic wasp</name>
    <name type="synonym">Apanteles glomeratus</name>
    <dbReference type="NCBI Taxonomy" id="32391"/>
    <lineage>
        <taxon>Eukaryota</taxon>
        <taxon>Metazoa</taxon>
        <taxon>Ecdysozoa</taxon>
        <taxon>Arthropoda</taxon>
        <taxon>Hexapoda</taxon>
        <taxon>Insecta</taxon>
        <taxon>Pterygota</taxon>
        <taxon>Neoptera</taxon>
        <taxon>Endopterygota</taxon>
        <taxon>Hymenoptera</taxon>
        <taxon>Apocrita</taxon>
        <taxon>Ichneumonoidea</taxon>
        <taxon>Braconidae</taxon>
        <taxon>Microgastrinae</taxon>
        <taxon>Cotesia</taxon>
    </lineage>
</organism>
<dbReference type="PANTHER" id="PTHR13295">
    <property type="entry name" value="GLUTAMATE CYSTEINE LIGASE REGULATORY SUBUNIT"/>
    <property type="match status" value="1"/>
</dbReference>
<evidence type="ECO:0000256" key="6">
    <source>
        <dbReference type="ARBA" id="ARBA00031154"/>
    </source>
</evidence>
<dbReference type="GO" id="GO:0030234">
    <property type="term" value="F:enzyme regulator activity"/>
    <property type="evidence" value="ECO:0007669"/>
    <property type="project" value="TreeGrafter"/>
</dbReference>
<evidence type="ECO:0000256" key="1">
    <source>
        <dbReference type="ARBA" id="ARBA00005006"/>
    </source>
</evidence>
<reference evidence="10 11" key="1">
    <citation type="journal article" date="2021" name="J. Hered.">
        <title>A chromosome-level genome assembly of the parasitoid wasp, Cotesia glomerata (Hymenoptera: Braconidae).</title>
        <authorList>
            <person name="Pinto B.J."/>
            <person name="Weis J.J."/>
            <person name="Gamble T."/>
            <person name="Ode P.J."/>
            <person name="Paul R."/>
            <person name="Zaspel J.M."/>
        </authorList>
    </citation>
    <scope>NUCLEOTIDE SEQUENCE [LARGE SCALE GENOMIC DNA]</scope>
    <source>
        <strain evidence="10">CgM1</strain>
    </source>
</reference>
<accession>A0AAV7HY69</accession>
<evidence type="ECO:0000256" key="7">
    <source>
        <dbReference type="ARBA" id="ARBA00031732"/>
    </source>
</evidence>
<evidence type="ECO:0000256" key="4">
    <source>
        <dbReference type="ARBA" id="ARBA00022684"/>
    </source>
</evidence>
<keyword evidence="4" id="KW-0317">Glutathione biosynthesis</keyword>
<sequence>MVSNSVLYNTGNILSLNELKLKAGKTSEEELVEALKIILKDSQNTSGNDINAGGGDREELKITVKIFMQSDDPEILRDALDRMLKELHINSIGTLILAYGEAQNSEKELESLQKLWPVLERYIQNGTLTSVGLSNVDTGVFIKLYQWAKIRPTIVQINLAMCCVVPPVLQEFTQQNQIQLLTHNDPYHILNKDSSVELFGSEAKLNWIAKYQVHIKCRGVLSSKGYFVNITK</sequence>
<name>A0AAV7HY69_COTGL</name>
<dbReference type="GO" id="GO:0035226">
    <property type="term" value="F:glutamate-cysteine ligase catalytic subunit binding"/>
    <property type="evidence" value="ECO:0007669"/>
    <property type="project" value="InterPro"/>
</dbReference>
<dbReference type="InterPro" id="IPR036812">
    <property type="entry name" value="NAD(P)_OxRdtase_dom_sf"/>
</dbReference>
<evidence type="ECO:0000259" key="9">
    <source>
        <dbReference type="Pfam" id="PF00248"/>
    </source>
</evidence>
<dbReference type="AlphaFoldDB" id="A0AAV7HY69"/>